<dbReference type="EMBL" id="LT840184">
    <property type="protein sequence ID" value="SMF85155.1"/>
    <property type="molecule type" value="Genomic_DNA"/>
</dbReference>
<keyword evidence="2" id="KW-1185">Reference proteome</keyword>
<dbReference type="Proteomes" id="UP000192940">
    <property type="component" value="Chromosome I"/>
</dbReference>
<accession>A0A1X7HEI6</accession>
<sequence>MPLLPIRSRVLLFMSTVQQANIDDAMDALKSEYGGERQFTRANFLDHMLSLQANGLIDEVHYELDANGELCMYYAINDEGIRTINKYLPKKWTQNYEQSMAN</sequence>
<name>A0A1X7HEI6_9BACL</name>
<gene>
    <name evidence="1" type="ORF">SAMN05661091_2896</name>
</gene>
<evidence type="ECO:0000313" key="1">
    <source>
        <dbReference type="EMBL" id="SMF85155.1"/>
    </source>
</evidence>
<organism evidence="1 2">
    <name type="scientific">Paenibacillus uliginis N3/975</name>
    <dbReference type="NCBI Taxonomy" id="1313296"/>
    <lineage>
        <taxon>Bacteria</taxon>
        <taxon>Bacillati</taxon>
        <taxon>Bacillota</taxon>
        <taxon>Bacilli</taxon>
        <taxon>Bacillales</taxon>
        <taxon>Paenibacillaceae</taxon>
        <taxon>Paenibacillus</taxon>
    </lineage>
</organism>
<dbReference type="STRING" id="1313296.SAMN05661091_2896"/>
<dbReference type="RefSeq" id="WP_208919827.1">
    <property type="nucleotide sequence ID" value="NZ_LT840184.1"/>
</dbReference>
<protein>
    <submittedName>
        <fullName evidence="1">Uncharacterized protein</fullName>
    </submittedName>
</protein>
<proteinExistence type="predicted"/>
<dbReference type="AlphaFoldDB" id="A0A1X7HEI6"/>
<evidence type="ECO:0000313" key="2">
    <source>
        <dbReference type="Proteomes" id="UP000192940"/>
    </source>
</evidence>
<reference evidence="1 2" key="1">
    <citation type="submission" date="2017-04" db="EMBL/GenBank/DDBJ databases">
        <authorList>
            <person name="Afonso C.L."/>
            <person name="Miller P.J."/>
            <person name="Scott M.A."/>
            <person name="Spackman E."/>
            <person name="Goraichik I."/>
            <person name="Dimitrov K.M."/>
            <person name="Suarez D.L."/>
            <person name="Swayne D.E."/>
        </authorList>
    </citation>
    <scope>NUCLEOTIDE SEQUENCE [LARGE SCALE GENOMIC DNA]</scope>
    <source>
        <strain evidence="1 2">N3/975</strain>
    </source>
</reference>